<evidence type="ECO:0000256" key="4">
    <source>
        <dbReference type="ARBA" id="ARBA00022694"/>
    </source>
</evidence>
<name>A0A178FL63_TRIVO</name>
<protein>
    <recommendedName>
        <fullName evidence="8">Ribonuclease P protein subunit</fullName>
    </recommendedName>
</protein>
<evidence type="ECO:0000256" key="8">
    <source>
        <dbReference type="PIRNR" id="PIRNR027081"/>
    </source>
</evidence>
<dbReference type="PANTHER" id="PTHR13348">
    <property type="entry name" value="RIBONUCLEASE P SUBUNIT P29"/>
    <property type="match status" value="1"/>
</dbReference>
<feature type="region of interest" description="Disordered" evidence="9">
    <location>
        <begin position="29"/>
        <end position="53"/>
    </location>
</feature>
<gene>
    <name evidence="10" type="ORF">A7D00_2489</name>
</gene>
<evidence type="ECO:0000256" key="6">
    <source>
        <dbReference type="ARBA" id="ARBA00022759"/>
    </source>
</evidence>
<dbReference type="InterPro" id="IPR023534">
    <property type="entry name" value="Rof/RNase_P-like"/>
</dbReference>
<organism evidence="10 11">
    <name type="scientific">Trichophyton violaceum</name>
    <dbReference type="NCBI Taxonomy" id="34388"/>
    <lineage>
        <taxon>Eukaryota</taxon>
        <taxon>Fungi</taxon>
        <taxon>Dikarya</taxon>
        <taxon>Ascomycota</taxon>
        <taxon>Pezizomycotina</taxon>
        <taxon>Eurotiomycetes</taxon>
        <taxon>Eurotiomycetidae</taxon>
        <taxon>Onygenales</taxon>
        <taxon>Arthrodermataceae</taxon>
        <taxon>Trichophyton</taxon>
    </lineage>
</organism>
<evidence type="ECO:0000256" key="5">
    <source>
        <dbReference type="ARBA" id="ARBA00022722"/>
    </source>
</evidence>
<proteinExistence type="inferred from homology"/>
<dbReference type="GO" id="GO:0033204">
    <property type="term" value="F:ribonuclease P RNA binding"/>
    <property type="evidence" value="ECO:0007669"/>
    <property type="project" value="InterPro"/>
</dbReference>
<reference evidence="10 11" key="1">
    <citation type="submission" date="2016-05" db="EMBL/GenBank/DDBJ databases">
        <title>Genome sequencing of Trichophyton violaceum CMCC(F)T3l isolated from hair.</title>
        <authorList>
            <person name="Zhan P."/>
            <person name="Tao Y."/>
            <person name="Liu W."/>
        </authorList>
    </citation>
    <scope>NUCLEOTIDE SEQUENCE [LARGE SCALE GENOMIC DNA]</scope>
    <source>
        <strain evidence="11">CMCC(F)T3l</strain>
    </source>
</reference>
<dbReference type="GO" id="GO:0005634">
    <property type="term" value="C:nucleus"/>
    <property type="evidence" value="ECO:0007669"/>
    <property type="project" value="UniProtKB-SubCell"/>
</dbReference>
<dbReference type="GO" id="GO:0006364">
    <property type="term" value="P:rRNA processing"/>
    <property type="evidence" value="ECO:0007669"/>
    <property type="project" value="TreeGrafter"/>
</dbReference>
<dbReference type="InterPro" id="IPR023538">
    <property type="entry name" value="RNP1"/>
</dbReference>
<dbReference type="Proteomes" id="UP000243519">
    <property type="component" value="Unassembled WGS sequence"/>
</dbReference>
<keyword evidence="4 8" id="KW-0819">tRNA processing</keyword>
<dbReference type="GO" id="GO:0030677">
    <property type="term" value="C:ribonuclease P complex"/>
    <property type="evidence" value="ECO:0007669"/>
    <property type="project" value="InterPro"/>
</dbReference>
<sequence length="259" mass="30109">MAQVHMAHRLLERAHPPETAEQLFADKVKHRPLFLRPTSPTPSDNRSRRRMQRIRKKEYYLRKQKPKPLSAREKRDLGVHRLPKEEMKYEIFKGLNRLWTEYMWQVLDLVPRSASDSTGKTPTPAMEKSNRITAASHGSKLASADFHGADIQVVRSRCVSRVGLRGIVVRDTKFAFVLITEKNEVKSIYSPSILLPAHSIPKEHTIFRFEIPHSSDPNTEARTGFEAKNFVFEIHGNQFENRAPERANKKFKWKNLDYL</sequence>
<dbReference type="PIRSF" id="PIRSF027081">
    <property type="entry name" value="RNase_P/MRP_p29_subunit"/>
    <property type="match status" value="1"/>
</dbReference>
<evidence type="ECO:0000313" key="10">
    <source>
        <dbReference type="EMBL" id="OAL72716.1"/>
    </source>
</evidence>
<dbReference type="OrthoDB" id="124041at2759"/>
<evidence type="ECO:0000256" key="3">
    <source>
        <dbReference type="ARBA" id="ARBA00022490"/>
    </source>
</evidence>
<keyword evidence="3" id="KW-0963">Cytoplasm</keyword>
<dbReference type="GO" id="GO:0001682">
    <property type="term" value="P:tRNA 5'-leader removal"/>
    <property type="evidence" value="ECO:0007669"/>
    <property type="project" value="InterPro"/>
</dbReference>
<dbReference type="GO" id="GO:0016787">
    <property type="term" value="F:hydrolase activity"/>
    <property type="evidence" value="ECO:0007669"/>
    <property type="project" value="UniProtKB-KW"/>
</dbReference>
<dbReference type="EMBL" id="LHPN01000003">
    <property type="protein sequence ID" value="OAL72716.1"/>
    <property type="molecule type" value="Genomic_DNA"/>
</dbReference>
<dbReference type="GO" id="GO:0004519">
    <property type="term" value="F:endonuclease activity"/>
    <property type="evidence" value="ECO:0007669"/>
    <property type="project" value="UniProtKB-KW"/>
</dbReference>
<dbReference type="Pfam" id="PF01868">
    <property type="entry name" value="RNase_P-MRP_p29"/>
    <property type="match status" value="1"/>
</dbReference>
<evidence type="ECO:0000256" key="2">
    <source>
        <dbReference type="ARBA" id="ARBA00006181"/>
    </source>
</evidence>
<dbReference type="InterPro" id="IPR002730">
    <property type="entry name" value="Rpp29/RNP1"/>
</dbReference>
<evidence type="ECO:0000256" key="1">
    <source>
        <dbReference type="ARBA" id="ARBA00004123"/>
    </source>
</evidence>
<dbReference type="Gene3D" id="2.30.30.210">
    <property type="entry name" value="Ribonuclease P/MRP, subunit p29"/>
    <property type="match status" value="1"/>
</dbReference>
<keyword evidence="6" id="KW-0255">Endonuclease</keyword>
<keyword evidence="8" id="KW-0539">Nucleus</keyword>
<accession>A0A178FL63</accession>
<evidence type="ECO:0000256" key="7">
    <source>
        <dbReference type="ARBA" id="ARBA00022801"/>
    </source>
</evidence>
<keyword evidence="5" id="KW-0540">Nuclease</keyword>
<comment type="similarity">
    <text evidence="2">Belongs to the eukaryotic/archaeal RNase P protein component 1 family.</text>
</comment>
<comment type="caution">
    <text evidence="10">The sequence shown here is derived from an EMBL/GenBank/DDBJ whole genome shotgun (WGS) entry which is preliminary data.</text>
</comment>
<keyword evidence="7" id="KW-0378">Hydrolase</keyword>
<evidence type="ECO:0000256" key="9">
    <source>
        <dbReference type="SAM" id="MobiDB-lite"/>
    </source>
</evidence>
<dbReference type="SUPFAM" id="SSF101744">
    <property type="entry name" value="Rof/RNase P subunit-like"/>
    <property type="match status" value="1"/>
</dbReference>
<comment type="subcellular location">
    <subcellularLocation>
        <location evidence="1">Nucleus</location>
    </subcellularLocation>
</comment>
<dbReference type="PANTHER" id="PTHR13348:SF0">
    <property type="entry name" value="RIBONUCLEASE P PROTEIN SUBUNIT P29"/>
    <property type="match status" value="1"/>
</dbReference>
<dbReference type="SMART" id="SM00538">
    <property type="entry name" value="POP4"/>
    <property type="match status" value="1"/>
</dbReference>
<dbReference type="GO" id="GO:0000172">
    <property type="term" value="C:ribonuclease MRP complex"/>
    <property type="evidence" value="ECO:0007669"/>
    <property type="project" value="InterPro"/>
</dbReference>
<evidence type="ECO:0000313" key="11">
    <source>
        <dbReference type="Proteomes" id="UP000243519"/>
    </source>
</evidence>
<dbReference type="InterPro" id="IPR036980">
    <property type="entry name" value="RNase_P/MRP_Rpp29_sf"/>
</dbReference>
<dbReference type="InterPro" id="IPR016848">
    <property type="entry name" value="RNase_P/MRP_Rpp29-subunit"/>
</dbReference>
<dbReference type="HAMAP" id="MF_00754">
    <property type="entry name" value="RNase_P_1"/>
    <property type="match status" value="1"/>
</dbReference>
<keyword evidence="11" id="KW-1185">Reference proteome</keyword>
<dbReference type="AlphaFoldDB" id="A0A178FL63"/>